<organism evidence="1">
    <name type="scientific">Schistosoma japonicum</name>
    <name type="common">Blood fluke</name>
    <dbReference type="NCBI Taxonomy" id="6182"/>
    <lineage>
        <taxon>Eukaryota</taxon>
        <taxon>Metazoa</taxon>
        <taxon>Spiralia</taxon>
        <taxon>Lophotrochozoa</taxon>
        <taxon>Platyhelminthes</taxon>
        <taxon>Trematoda</taxon>
        <taxon>Digenea</taxon>
        <taxon>Strigeidida</taxon>
        <taxon>Schistosomatoidea</taxon>
        <taxon>Schistosomatidae</taxon>
        <taxon>Schistosoma</taxon>
    </lineage>
</organism>
<evidence type="ECO:0000313" key="1">
    <source>
        <dbReference type="EMBL" id="AAX30995.2"/>
    </source>
</evidence>
<accession>Q5BR41</accession>
<feature type="non-terminal residue" evidence="1">
    <location>
        <position position="1"/>
    </location>
</feature>
<sequence length="48" mass="5371">RIVFLIGSNHNKGIRNTEEPIGGSKTTSVKIRIRSLKSIFISINNFIT</sequence>
<reference evidence="1" key="1">
    <citation type="submission" date="2005-01" db="EMBL/GenBank/DDBJ databases">
        <authorList>
            <person name="Han Z."/>
        </authorList>
    </citation>
    <scope>NUCLEOTIDE SEQUENCE</scope>
</reference>
<reference evidence="1" key="2">
    <citation type="journal article" date="2006" name="PLoS Pathog.">
        <title>New perspectives on host-parasite interplay by comparative transcriptomic and proteomic analyses of Schistosoma japonicum.</title>
        <authorList>
            <person name="Liu F."/>
            <person name="Lu J."/>
            <person name="Hu W."/>
            <person name="Wang S.Y."/>
            <person name="Cui S.J."/>
            <person name="Chi M."/>
            <person name="Yan Q."/>
            <person name="Wang X.R."/>
            <person name="Song H.D."/>
            <person name="Xu X.N."/>
            <person name="Wang J.J."/>
            <person name="Zhang X.L."/>
            <person name="Zhang X."/>
            <person name="Wang Z.Q."/>
            <person name="Xue C.L."/>
            <person name="Brindley P.J."/>
            <person name="McManus D.P."/>
            <person name="Yang P.Y."/>
            <person name="Feng Z."/>
            <person name="Chen Z."/>
            <person name="Han Z.G."/>
        </authorList>
    </citation>
    <scope>NUCLEOTIDE SEQUENCE</scope>
</reference>
<name>Q5BR41_SCHJA</name>
<proteinExistence type="evidence at transcript level"/>
<dbReference type="EMBL" id="AY915774">
    <property type="protein sequence ID" value="AAX30995.2"/>
    <property type="molecule type" value="mRNA"/>
</dbReference>
<dbReference type="AlphaFoldDB" id="Q5BR41"/>
<protein>
    <submittedName>
        <fullName evidence="1">SJCHGC09695 protein</fullName>
    </submittedName>
</protein>